<feature type="transmembrane region" description="Helical" evidence="1">
    <location>
        <begin position="185"/>
        <end position="203"/>
    </location>
</feature>
<dbReference type="InterPro" id="IPR036938">
    <property type="entry name" value="PAP2/HPO_sf"/>
</dbReference>
<feature type="transmembrane region" description="Helical" evidence="1">
    <location>
        <begin position="7"/>
        <end position="26"/>
    </location>
</feature>
<evidence type="ECO:0000259" key="2">
    <source>
        <dbReference type="Pfam" id="PF14378"/>
    </source>
</evidence>
<feature type="transmembrane region" description="Helical" evidence="1">
    <location>
        <begin position="46"/>
        <end position="67"/>
    </location>
</feature>
<reference evidence="6" key="1">
    <citation type="submission" date="2020-05" db="EMBL/GenBank/DDBJ databases">
        <authorList>
            <person name="Chiriac C."/>
            <person name="Salcher M."/>
            <person name="Ghai R."/>
            <person name="Kavagutti S V."/>
        </authorList>
    </citation>
    <scope>NUCLEOTIDE SEQUENCE</scope>
</reference>
<dbReference type="GO" id="GO:0016020">
    <property type="term" value="C:membrane"/>
    <property type="evidence" value="ECO:0007669"/>
    <property type="project" value="UniProtKB-SubCell"/>
</dbReference>
<name>A0A6J7QLV7_9ZZZZ</name>
<accession>A0A6J7QLV7</accession>
<evidence type="ECO:0000313" key="4">
    <source>
        <dbReference type="EMBL" id="CAB4906645.1"/>
    </source>
</evidence>
<dbReference type="InterPro" id="IPR026841">
    <property type="entry name" value="Aur1/Ipt1"/>
</dbReference>
<feature type="transmembrane region" description="Helical" evidence="1">
    <location>
        <begin position="159"/>
        <end position="179"/>
    </location>
</feature>
<evidence type="ECO:0000256" key="1">
    <source>
        <dbReference type="SAM" id="Phobius"/>
    </source>
</evidence>
<evidence type="ECO:0000313" key="6">
    <source>
        <dbReference type="EMBL" id="CAB5018051.1"/>
    </source>
</evidence>
<dbReference type="Pfam" id="PF14378">
    <property type="entry name" value="PAP2_3"/>
    <property type="match status" value="1"/>
</dbReference>
<dbReference type="EMBL" id="CAFAAC010000030">
    <property type="protein sequence ID" value="CAB4786254.1"/>
    <property type="molecule type" value="Genomic_DNA"/>
</dbReference>
<dbReference type="SUPFAM" id="SSF48317">
    <property type="entry name" value="Acid phosphatase/Vanadium-dependent haloperoxidase"/>
    <property type="match status" value="1"/>
</dbReference>
<sequence>MITKQRWGVAGIYSGIVIAFLTYEIFNKIDPSYPPLVMRGWLDEKIPVIPIFVLPYLSFHILAAFVVPYLSLRFGNYKAFLVNGFAIILGQISLDVAYFFFQTKVPRPQVSDDSFFSWILVHVVYGNDQPLNGFPSNHVTWSVVSILALWRLRKRIARTAWALIAWFILIVPATVFLAQHFIIDIYGGIFVAYSVYWACVFVIEKPNLKIN</sequence>
<dbReference type="EMBL" id="CAFBOP010000022">
    <property type="protein sequence ID" value="CAB4985658.1"/>
    <property type="molecule type" value="Genomic_DNA"/>
</dbReference>
<feature type="transmembrane region" description="Helical" evidence="1">
    <location>
        <begin position="79"/>
        <end position="101"/>
    </location>
</feature>
<protein>
    <submittedName>
        <fullName evidence="6">Unannotated protein</fullName>
    </submittedName>
</protein>
<evidence type="ECO:0000313" key="5">
    <source>
        <dbReference type="EMBL" id="CAB4985658.1"/>
    </source>
</evidence>
<keyword evidence="1" id="KW-0812">Transmembrane</keyword>
<proteinExistence type="predicted"/>
<organism evidence="6">
    <name type="scientific">freshwater metagenome</name>
    <dbReference type="NCBI Taxonomy" id="449393"/>
    <lineage>
        <taxon>unclassified sequences</taxon>
        <taxon>metagenomes</taxon>
        <taxon>ecological metagenomes</taxon>
    </lineage>
</organism>
<feature type="domain" description="Inositolphosphotransferase Aur1/Ipt1" evidence="2">
    <location>
        <begin position="39"/>
        <end position="197"/>
    </location>
</feature>
<evidence type="ECO:0000313" key="3">
    <source>
        <dbReference type="EMBL" id="CAB4786254.1"/>
    </source>
</evidence>
<dbReference type="Gene3D" id="1.20.144.10">
    <property type="entry name" value="Phosphatidic acid phosphatase type 2/haloperoxidase"/>
    <property type="match status" value="1"/>
</dbReference>
<keyword evidence="1" id="KW-1133">Transmembrane helix</keyword>
<gene>
    <name evidence="3" type="ORF">UFOPK2967_00629</name>
    <name evidence="4" type="ORF">UFOPK3587_00819</name>
    <name evidence="5" type="ORF">UFOPK3984_00688</name>
    <name evidence="6" type="ORF">UFOPK4114_00685</name>
</gene>
<dbReference type="AlphaFoldDB" id="A0A6J7QLV7"/>
<dbReference type="EMBL" id="CAFBMN010000047">
    <property type="protein sequence ID" value="CAB4906645.1"/>
    <property type="molecule type" value="Genomic_DNA"/>
</dbReference>
<keyword evidence="1" id="KW-0472">Membrane</keyword>
<feature type="transmembrane region" description="Helical" evidence="1">
    <location>
        <begin position="134"/>
        <end position="152"/>
    </location>
</feature>
<dbReference type="EMBL" id="CAFBPP010000024">
    <property type="protein sequence ID" value="CAB5018051.1"/>
    <property type="molecule type" value="Genomic_DNA"/>
</dbReference>